<evidence type="ECO:0000313" key="2">
    <source>
        <dbReference type="EMBL" id="OXA43181.1"/>
    </source>
</evidence>
<gene>
    <name evidence="2" type="ORF">Fcan01_21984</name>
</gene>
<dbReference type="EMBL" id="LNIX01000023">
    <property type="protein sequence ID" value="OXA43181.1"/>
    <property type="molecule type" value="Genomic_DNA"/>
</dbReference>
<evidence type="ECO:0000313" key="3">
    <source>
        <dbReference type="Proteomes" id="UP000198287"/>
    </source>
</evidence>
<comment type="caution">
    <text evidence="2">The sequence shown here is derived from an EMBL/GenBank/DDBJ whole genome shotgun (WGS) entry which is preliminary data.</text>
</comment>
<keyword evidence="3" id="KW-1185">Reference proteome</keyword>
<proteinExistence type="predicted"/>
<accession>A0A226DF21</accession>
<evidence type="ECO:0000256" key="1">
    <source>
        <dbReference type="SAM" id="MobiDB-lite"/>
    </source>
</evidence>
<dbReference type="AlphaFoldDB" id="A0A226DF21"/>
<name>A0A226DF21_FOLCA</name>
<organism evidence="2 3">
    <name type="scientific">Folsomia candida</name>
    <name type="common">Springtail</name>
    <dbReference type="NCBI Taxonomy" id="158441"/>
    <lineage>
        <taxon>Eukaryota</taxon>
        <taxon>Metazoa</taxon>
        <taxon>Ecdysozoa</taxon>
        <taxon>Arthropoda</taxon>
        <taxon>Hexapoda</taxon>
        <taxon>Collembola</taxon>
        <taxon>Entomobryomorpha</taxon>
        <taxon>Isotomoidea</taxon>
        <taxon>Isotomidae</taxon>
        <taxon>Proisotominae</taxon>
        <taxon>Folsomia</taxon>
    </lineage>
</organism>
<sequence>MEIKAYIKLLYGEDLWDFCRHVNDALVIIPQPNSPEPRKKAKPKKKEQSAANRSALVKELFEKPAENPTRSTPAQRASATTPTSPPATVQAVIQAATGACDVEDDEVVFPETRATVLTLTTKPRASKRSGKIVRGKMAVGFLPANAFFREGDLIEVQYEQRCWNQKSMDIEAKFVKPRLALGSNPGASGGCSQSPQHPRYAKYRLFCFAEYY</sequence>
<feature type="region of interest" description="Disordered" evidence="1">
    <location>
        <begin position="30"/>
        <end position="86"/>
    </location>
</feature>
<dbReference type="Proteomes" id="UP000198287">
    <property type="component" value="Unassembled WGS sequence"/>
</dbReference>
<feature type="compositionally biased region" description="Low complexity" evidence="1">
    <location>
        <begin position="69"/>
        <end position="86"/>
    </location>
</feature>
<reference evidence="2 3" key="1">
    <citation type="submission" date="2015-12" db="EMBL/GenBank/DDBJ databases">
        <title>The genome of Folsomia candida.</title>
        <authorList>
            <person name="Faddeeva A."/>
            <person name="Derks M.F."/>
            <person name="Anvar Y."/>
            <person name="Smit S."/>
            <person name="Van Straalen N."/>
            <person name="Roelofs D."/>
        </authorList>
    </citation>
    <scope>NUCLEOTIDE SEQUENCE [LARGE SCALE GENOMIC DNA]</scope>
    <source>
        <strain evidence="2 3">VU population</strain>
        <tissue evidence="2">Whole body</tissue>
    </source>
</reference>
<protein>
    <submittedName>
        <fullName evidence="2">Uncharacterized protein</fullName>
    </submittedName>
</protein>